<evidence type="ECO:0000256" key="1">
    <source>
        <dbReference type="ARBA" id="ARBA00010164"/>
    </source>
</evidence>
<dbReference type="Proteomes" id="UP001165292">
    <property type="component" value="Unassembled WGS sequence"/>
</dbReference>
<keyword evidence="2" id="KW-0808">Transferase</keyword>
<evidence type="ECO:0000259" key="4">
    <source>
        <dbReference type="Pfam" id="PF07804"/>
    </source>
</evidence>
<proteinExistence type="inferred from homology"/>
<dbReference type="GO" id="GO:0005829">
    <property type="term" value="C:cytosol"/>
    <property type="evidence" value="ECO:0007669"/>
    <property type="project" value="TreeGrafter"/>
</dbReference>
<sequence>MSRILHAWINEQHIGTLHEANGVWAFEYSAKWLAHPDRYPLCPGLPLREGLQRDGGTTRPVQWYFDNLLPEEGQRTLLAGSASLDAHDAFALLAYYGAESAGSVTLLPDTASEADRAIHPLPDDELSRRIRQMPHIPLTHEAKKRMSLAGAQHKLAVILTPDDGLYEPVGGTASTHILKPDHPDLSYAHSVINEWFVMTLAARVKLNVPTVSRRYVPQPVYLIQRFDRQQDGEQGWIRLHSIDACQLLGLDRAYKYSAGSVELLARLANLCAAPAIARGQLFSWLTFNVLTGNTDAHLKNLSFLVDHDGIRLAPFYDLLSTAVYETRAFDRDGWPAGCSMAWPIGQVDRLQAIARTHLIEAGQAMGIKPATAGAMIDRLRANVMKEALGLYDETEQAHREIGSQRPELRPTLGGELRCLRAITKVIIADMCRQVGAAA</sequence>
<protein>
    <submittedName>
        <fullName evidence="6">HipA domain-containing protein</fullName>
    </submittedName>
</protein>
<dbReference type="GO" id="GO:0004674">
    <property type="term" value="F:protein serine/threonine kinase activity"/>
    <property type="evidence" value="ECO:0007669"/>
    <property type="project" value="TreeGrafter"/>
</dbReference>
<organism evidence="6 7">
    <name type="scientific">Stutzerimonas nitrititolerans</name>
    <dbReference type="NCBI Taxonomy" id="2482751"/>
    <lineage>
        <taxon>Bacteria</taxon>
        <taxon>Pseudomonadati</taxon>
        <taxon>Pseudomonadota</taxon>
        <taxon>Gammaproteobacteria</taxon>
        <taxon>Pseudomonadales</taxon>
        <taxon>Pseudomonadaceae</taxon>
        <taxon>Stutzerimonas</taxon>
    </lineage>
</organism>
<dbReference type="PANTHER" id="PTHR37419:SF1">
    <property type="entry name" value="SERINE_THREONINE-PROTEIN KINASE TOXIN HIPA"/>
    <property type="match status" value="1"/>
</dbReference>
<evidence type="ECO:0000259" key="5">
    <source>
        <dbReference type="Pfam" id="PF13657"/>
    </source>
</evidence>
<dbReference type="RefSeq" id="WP_014852953.1">
    <property type="nucleotide sequence ID" value="NZ_DALZQH010000005.1"/>
</dbReference>
<dbReference type="EMBL" id="JAMYBS010000001">
    <property type="protein sequence ID" value="MCO7543235.1"/>
    <property type="molecule type" value="Genomic_DNA"/>
</dbReference>
<dbReference type="InterPro" id="IPR012893">
    <property type="entry name" value="HipA-like_C"/>
</dbReference>
<keyword evidence="3" id="KW-0418">Kinase</keyword>
<dbReference type="PANTHER" id="PTHR37419">
    <property type="entry name" value="SERINE/THREONINE-PROTEIN KINASE TOXIN HIPA"/>
    <property type="match status" value="1"/>
</dbReference>
<dbReference type="Pfam" id="PF13657">
    <property type="entry name" value="Couple_hipA"/>
    <property type="match status" value="1"/>
</dbReference>
<comment type="caution">
    <text evidence="6">The sequence shown here is derived from an EMBL/GenBank/DDBJ whole genome shotgun (WGS) entry which is preliminary data.</text>
</comment>
<dbReference type="NCBIfam" id="TIGR03071">
    <property type="entry name" value="couple_hipA"/>
    <property type="match status" value="1"/>
</dbReference>
<reference evidence="6" key="1">
    <citation type="submission" date="2022-06" db="EMBL/GenBank/DDBJ databases">
        <title>Detection of beta-lactamases in bacteria of animal origin.</title>
        <authorList>
            <person name="Mlynarcik P."/>
            <person name="Zdarska V."/>
            <person name="Chudobova H."/>
            <person name="Prochazkova P."/>
            <person name="Hricova K."/>
            <person name="Mezerova K."/>
            <person name="Bardon J."/>
            <person name="Dolejska M."/>
            <person name="Sukkar I."/>
            <person name="Kolar M."/>
        </authorList>
    </citation>
    <scope>NUCLEOTIDE SEQUENCE</scope>
    <source>
        <strain evidence="6">S 300-3</strain>
    </source>
</reference>
<evidence type="ECO:0000313" key="6">
    <source>
        <dbReference type="EMBL" id="MCO7543235.1"/>
    </source>
</evidence>
<feature type="domain" description="HipA N-terminal subdomain 1" evidence="5">
    <location>
        <begin position="5"/>
        <end position="106"/>
    </location>
</feature>
<feature type="domain" description="HipA-like C-terminal" evidence="4">
    <location>
        <begin position="146"/>
        <end position="385"/>
    </location>
</feature>
<dbReference type="Pfam" id="PF07804">
    <property type="entry name" value="HipA_C"/>
    <property type="match status" value="1"/>
</dbReference>
<comment type="similarity">
    <text evidence="1">Belongs to the HipA Ser/Thr kinase family.</text>
</comment>
<dbReference type="AlphaFoldDB" id="A0AA42BCD5"/>
<dbReference type="InterPro" id="IPR017508">
    <property type="entry name" value="HipA_N1"/>
</dbReference>
<name>A0AA42BCD5_9GAMM</name>
<gene>
    <name evidence="6" type="ORF">NJF43_00495</name>
</gene>
<accession>A0AA42BCD5</accession>
<dbReference type="InterPro" id="IPR052028">
    <property type="entry name" value="HipA_Ser/Thr_kinase"/>
</dbReference>
<evidence type="ECO:0000256" key="3">
    <source>
        <dbReference type="ARBA" id="ARBA00022777"/>
    </source>
</evidence>
<dbReference type="Gene3D" id="1.10.1070.20">
    <property type="match status" value="1"/>
</dbReference>
<evidence type="ECO:0000313" key="7">
    <source>
        <dbReference type="Proteomes" id="UP001165292"/>
    </source>
</evidence>
<evidence type="ECO:0000256" key="2">
    <source>
        <dbReference type="ARBA" id="ARBA00022679"/>
    </source>
</evidence>